<dbReference type="Pfam" id="PF13193">
    <property type="entry name" value="AMP-binding_C"/>
    <property type="match status" value="1"/>
</dbReference>
<dbReference type="EMBL" id="PHIG01000004">
    <property type="protein sequence ID" value="PJK31652.1"/>
    <property type="molecule type" value="Genomic_DNA"/>
</dbReference>
<evidence type="ECO:0000259" key="2">
    <source>
        <dbReference type="Pfam" id="PF13193"/>
    </source>
</evidence>
<dbReference type="OrthoDB" id="9803968at2"/>
<dbReference type="SUPFAM" id="SSF56801">
    <property type="entry name" value="Acetyl-CoA synthetase-like"/>
    <property type="match status" value="1"/>
</dbReference>
<dbReference type="GO" id="GO:0016877">
    <property type="term" value="F:ligase activity, forming carbon-sulfur bonds"/>
    <property type="evidence" value="ECO:0007669"/>
    <property type="project" value="UniProtKB-ARBA"/>
</dbReference>
<protein>
    <submittedName>
        <fullName evidence="3">AMP-dependent synthetase</fullName>
    </submittedName>
</protein>
<feature type="domain" description="AMP-dependent synthetase/ligase" evidence="1">
    <location>
        <begin position="8"/>
        <end position="365"/>
    </location>
</feature>
<evidence type="ECO:0000313" key="4">
    <source>
        <dbReference type="Proteomes" id="UP000229498"/>
    </source>
</evidence>
<keyword evidence="4" id="KW-1185">Reference proteome</keyword>
<evidence type="ECO:0000259" key="1">
    <source>
        <dbReference type="Pfam" id="PF00501"/>
    </source>
</evidence>
<dbReference type="InterPro" id="IPR042099">
    <property type="entry name" value="ANL_N_sf"/>
</dbReference>
<dbReference type="InterPro" id="IPR020845">
    <property type="entry name" value="AMP-binding_CS"/>
</dbReference>
<dbReference type="InterPro" id="IPR045851">
    <property type="entry name" value="AMP-bd_C_sf"/>
</dbReference>
<dbReference type="Gene3D" id="3.40.50.12780">
    <property type="entry name" value="N-terminal domain of ligase-like"/>
    <property type="match status" value="1"/>
</dbReference>
<gene>
    <name evidence="3" type="ORF">CVT23_00965</name>
</gene>
<sequence>MDVRTLMERSATFYADRECIVWRDRRLTFRQAWDRGVRLANALLGMGLKPGDRVGVLEDNSIEAADFFLGAAIANIVRVPLYARDRREMHLHMLGHTNCRAVLVAEHYAGDMDGFVDELPDLERVIVRDGGYEDWLMKQSAETPDIAIDPDDKFIIRHTGGTTGRPKGVAYSHRAWLAAGRDWFYLFPPVEPGDVCLHVGPISHGSGYQFLPVFLGGGCNLLLDHFHPGETLEIMEKERVAYAFFVPTMLNTMLQDPSAETRDFSKLKCILAAAAPIADATALKAYEVFGDAMYQGYGQTEVLPVAIMGPRQWFAEIEGSTPLRACGMPLPYIEVQIWDEENNPVPLGDPGEIVAKSDGQMTEFWNNPEATAERIVDGWVKTGDVGRLDRNGYLYILDRADDMIISGGYNIWPLELENVIADLPGVVEVAVFGVPHERWGETPMALCVLDGSHEVTEDDVIRTCTERLGSYKKPSQVVFRKEPLPKSPVGKIRRKELREPYWEGVDRRVAGS</sequence>
<reference evidence="3 4" key="1">
    <citation type="submission" date="2017-11" db="EMBL/GenBank/DDBJ databases">
        <title>Draft genome sequence of Rhizobiales bacterium SY3-13.</title>
        <authorList>
            <person name="Sun C."/>
        </authorList>
    </citation>
    <scope>NUCLEOTIDE SEQUENCE [LARGE SCALE GENOMIC DNA]</scope>
    <source>
        <strain evidence="3 4">SY3-13</strain>
    </source>
</reference>
<dbReference type="Proteomes" id="UP000229498">
    <property type="component" value="Unassembled WGS sequence"/>
</dbReference>
<feature type="domain" description="AMP-binding enzyme C-terminal" evidence="2">
    <location>
        <begin position="415"/>
        <end position="491"/>
    </location>
</feature>
<dbReference type="PANTHER" id="PTHR43767:SF7">
    <property type="entry name" value="MEDIUM_LONG-CHAIN-FATTY-ACID--COA LIGASE FADD8"/>
    <property type="match status" value="1"/>
</dbReference>
<comment type="caution">
    <text evidence="3">The sequence shown here is derived from an EMBL/GenBank/DDBJ whole genome shotgun (WGS) entry which is preliminary data.</text>
</comment>
<dbReference type="PROSITE" id="PS00455">
    <property type="entry name" value="AMP_BINDING"/>
    <property type="match status" value="1"/>
</dbReference>
<dbReference type="InterPro" id="IPR000873">
    <property type="entry name" value="AMP-dep_synth/lig_dom"/>
</dbReference>
<dbReference type="AlphaFoldDB" id="A0A2M9G7H0"/>
<dbReference type="Pfam" id="PF00501">
    <property type="entry name" value="AMP-binding"/>
    <property type="match status" value="1"/>
</dbReference>
<accession>A0A2M9G7H0</accession>
<dbReference type="InterPro" id="IPR050237">
    <property type="entry name" value="ATP-dep_AMP-bd_enzyme"/>
</dbReference>
<dbReference type="InterPro" id="IPR025110">
    <property type="entry name" value="AMP-bd_C"/>
</dbReference>
<dbReference type="Gene3D" id="3.30.300.30">
    <property type="match status" value="1"/>
</dbReference>
<organism evidence="3 4">
    <name type="scientific">Minwuia thermotolerans</name>
    <dbReference type="NCBI Taxonomy" id="2056226"/>
    <lineage>
        <taxon>Bacteria</taxon>
        <taxon>Pseudomonadati</taxon>
        <taxon>Pseudomonadota</taxon>
        <taxon>Alphaproteobacteria</taxon>
        <taxon>Minwuiales</taxon>
        <taxon>Minwuiaceae</taxon>
        <taxon>Minwuia</taxon>
    </lineage>
</organism>
<name>A0A2M9G7H0_9PROT</name>
<proteinExistence type="predicted"/>
<dbReference type="RefSeq" id="WP_109794477.1">
    <property type="nucleotide sequence ID" value="NZ_PHIG01000004.1"/>
</dbReference>
<dbReference type="PANTHER" id="PTHR43767">
    <property type="entry name" value="LONG-CHAIN-FATTY-ACID--COA LIGASE"/>
    <property type="match status" value="1"/>
</dbReference>
<evidence type="ECO:0000313" key="3">
    <source>
        <dbReference type="EMBL" id="PJK31652.1"/>
    </source>
</evidence>